<accession>A0ABP3UIC1</accession>
<keyword evidence="3" id="KW-1185">Reference proteome</keyword>
<feature type="signal peptide" evidence="1">
    <location>
        <begin position="1"/>
        <end position="19"/>
    </location>
</feature>
<gene>
    <name evidence="2" type="ORF">GCM10009430_48860</name>
</gene>
<evidence type="ECO:0000313" key="2">
    <source>
        <dbReference type="EMBL" id="GAA0734072.1"/>
    </source>
</evidence>
<dbReference type="InterPro" id="IPR000801">
    <property type="entry name" value="Esterase-like"/>
</dbReference>
<name>A0ABP3UIC1_9FLAO</name>
<reference evidence="3" key="1">
    <citation type="journal article" date="2019" name="Int. J. Syst. Evol. Microbiol.">
        <title>The Global Catalogue of Microorganisms (GCM) 10K type strain sequencing project: providing services to taxonomists for standard genome sequencing and annotation.</title>
        <authorList>
            <consortium name="The Broad Institute Genomics Platform"/>
            <consortium name="The Broad Institute Genome Sequencing Center for Infectious Disease"/>
            <person name="Wu L."/>
            <person name="Ma J."/>
        </authorList>
    </citation>
    <scope>NUCLEOTIDE SEQUENCE [LARGE SCALE GENOMIC DNA]</scope>
    <source>
        <strain evidence="3">JCM 15974</strain>
    </source>
</reference>
<evidence type="ECO:0000313" key="3">
    <source>
        <dbReference type="Proteomes" id="UP001501758"/>
    </source>
</evidence>
<dbReference type="PANTHER" id="PTHR48098:SF6">
    <property type="entry name" value="FERRI-BACILLIBACTIN ESTERASE BESA"/>
    <property type="match status" value="1"/>
</dbReference>
<dbReference type="Gene3D" id="3.40.50.1820">
    <property type="entry name" value="alpha/beta hydrolase"/>
    <property type="match status" value="1"/>
</dbReference>
<keyword evidence="1" id="KW-0732">Signal</keyword>
<feature type="chain" id="PRO_5045352144" evidence="1">
    <location>
        <begin position="20"/>
        <end position="309"/>
    </location>
</feature>
<evidence type="ECO:0000256" key="1">
    <source>
        <dbReference type="SAM" id="SignalP"/>
    </source>
</evidence>
<dbReference type="RefSeq" id="WP_343914876.1">
    <property type="nucleotide sequence ID" value="NZ_BAAAGE010000009.1"/>
</dbReference>
<proteinExistence type="predicted"/>
<dbReference type="Pfam" id="PF00756">
    <property type="entry name" value="Esterase"/>
    <property type="match status" value="1"/>
</dbReference>
<dbReference type="EMBL" id="BAAAGE010000009">
    <property type="protein sequence ID" value="GAA0734072.1"/>
    <property type="molecule type" value="Genomic_DNA"/>
</dbReference>
<organism evidence="2 3">
    <name type="scientific">Aquimarina litoralis</name>
    <dbReference type="NCBI Taxonomy" id="584605"/>
    <lineage>
        <taxon>Bacteria</taxon>
        <taxon>Pseudomonadati</taxon>
        <taxon>Bacteroidota</taxon>
        <taxon>Flavobacteriia</taxon>
        <taxon>Flavobacteriales</taxon>
        <taxon>Flavobacteriaceae</taxon>
        <taxon>Aquimarina</taxon>
    </lineage>
</organism>
<sequence length="309" mass="35645">MKKIINSVIVLLLIFTAKAQNTLPEVVSGKLERIENFESKHVTSRNIDIWVPENYSESKKYAVLYMHDGQMLFDPKSSWNKQAWNIDNVASKLLESNKIKDFIVVGIWNGGATRHSDYFPKKPFHYLSQSQKDTLNTQLKHSHVPIKTSFEPESDNYLKFIVEELKPYIDKNYSVSSDQANTYIMGSSMGGLISMYAICEYPNIFGGAACLSTHWPGSFTLKNNSMPEAFIKYLDNHLPNPKNHKIYFDCGDKTLDELYPDIQQKVDQVMIKKGYNKNNWSTQFFPGENHSENAWSKRLHIPLEFLLKK</sequence>
<dbReference type="SUPFAM" id="SSF53474">
    <property type="entry name" value="alpha/beta-Hydrolases"/>
    <property type="match status" value="1"/>
</dbReference>
<dbReference type="GO" id="GO:0016787">
    <property type="term" value="F:hydrolase activity"/>
    <property type="evidence" value="ECO:0007669"/>
    <property type="project" value="UniProtKB-KW"/>
</dbReference>
<protein>
    <submittedName>
        <fullName evidence="2">Alpha/beta hydrolase-fold protein</fullName>
    </submittedName>
</protein>
<dbReference type="InterPro" id="IPR050583">
    <property type="entry name" value="Mycobacterial_A85_antigen"/>
</dbReference>
<dbReference type="PANTHER" id="PTHR48098">
    <property type="entry name" value="ENTEROCHELIN ESTERASE-RELATED"/>
    <property type="match status" value="1"/>
</dbReference>
<comment type="caution">
    <text evidence="2">The sequence shown here is derived from an EMBL/GenBank/DDBJ whole genome shotgun (WGS) entry which is preliminary data.</text>
</comment>
<keyword evidence="2" id="KW-0378">Hydrolase</keyword>
<dbReference type="InterPro" id="IPR029058">
    <property type="entry name" value="AB_hydrolase_fold"/>
</dbReference>
<dbReference type="Proteomes" id="UP001501758">
    <property type="component" value="Unassembled WGS sequence"/>
</dbReference>